<dbReference type="InterPro" id="IPR000914">
    <property type="entry name" value="SBP_5_dom"/>
</dbReference>
<protein>
    <submittedName>
        <fullName evidence="7">ABC-type dipeptide transport system, periplasmic component</fullName>
    </submittedName>
</protein>
<evidence type="ECO:0000256" key="2">
    <source>
        <dbReference type="ARBA" id="ARBA00005695"/>
    </source>
</evidence>
<dbReference type="GO" id="GO:0030288">
    <property type="term" value="C:outer membrane-bounded periplasmic space"/>
    <property type="evidence" value="ECO:0007669"/>
    <property type="project" value="UniProtKB-ARBA"/>
</dbReference>
<evidence type="ECO:0000313" key="7">
    <source>
        <dbReference type="EMBL" id="AEV28295.1"/>
    </source>
</evidence>
<dbReference type="Gene3D" id="3.10.105.10">
    <property type="entry name" value="Dipeptide-binding Protein, Domain 3"/>
    <property type="match status" value="1"/>
</dbReference>
<dbReference type="OrthoDB" id="9796817at2"/>
<dbReference type="STRING" id="158190.SpiGrapes_0437"/>
<evidence type="ECO:0000256" key="3">
    <source>
        <dbReference type="ARBA" id="ARBA00022448"/>
    </source>
</evidence>
<dbReference type="eggNOG" id="COG0747">
    <property type="taxonomic scope" value="Bacteria"/>
</dbReference>
<proteinExistence type="inferred from homology"/>
<dbReference type="InterPro" id="IPR030678">
    <property type="entry name" value="Peptide/Ni-bd"/>
</dbReference>
<dbReference type="Pfam" id="PF00496">
    <property type="entry name" value="SBP_bac_5"/>
    <property type="match status" value="1"/>
</dbReference>
<comment type="subcellular location">
    <subcellularLocation>
        <location evidence="1">Cell envelope</location>
    </subcellularLocation>
</comment>
<evidence type="ECO:0000256" key="1">
    <source>
        <dbReference type="ARBA" id="ARBA00004196"/>
    </source>
</evidence>
<dbReference type="RefSeq" id="WP_014269144.1">
    <property type="nucleotide sequence ID" value="NC_016633.1"/>
</dbReference>
<feature type="domain" description="Solute-binding protein family 5" evidence="6">
    <location>
        <begin position="73"/>
        <end position="426"/>
    </location>
</feature>
<dbReference type="Gene3D" id="3.90.76.10">
    <property type="entry name" value="Dipeptide-binding Protein, Domain 1"/>
    <property type="match status" value="1"/>
</dbReference>
<dbReference type="InterPro" id="IPR039424">
    <property type="entry name" value="SBP_5"/>
</dbReference>
<feature type="signal peptide" evidence="5">
    <location>
        <begin position="1"/>
        <end position="21"/>
    </location>
</feature>
<evidence type="ECO:0000259" key="6">
    <source>
        <dbReference type="Pfam" id="PF00496"/>
    </source>
</evidence>
<name>G8QW52_SPHPG</name>
<dbReference type="CDD" id="cd08503">
    <property type="entry name" value="PBP2_NikA_DppA_OppA_like_17"/>
    <property type="match status" value="1"/>
</dbReference>
<dbReference type="GO" id="GO:0015833">
    <property type="term" value="P:peptide transport"/>
    <property type="evidence" value="ECO:0007669"/>
    <property type="project" value="TreeGrafter"/>
</dbReference>
<dbReference type="Proteomes" id="UP000005632">
    <property type="component" value="Chromosome"/>
</dbReference>
<dbReference type="EMBL" id="CP003155">
    <property type="protein sequence ID" value="AEV28295.1"/>
    <property type="molecule type" value="Genomic_DNA"/>
</dbReference>
<feature type="chain" id="PRO_5003513975" evidence="5">
    <location>
        <begin position="22"/>
        <end position="503"/>
    </location>
</feature>
<keyword evidence="8" id="KW-1185">Reference proteome</keyword>
<evidence type="ECO:0000256" key="5">
    <source>
        <dbReference type="SAM" id="SignalP"/>
    </source>
</evidence>
<gene>
    <name evidence="7" type="ordered locus">SpiGrapes_0437</name>
</gene>
<evidence type="ECO:0000313" key="8">
    <source>
        <dbReference type="Proteomes" id="UP000005632"/>
    </source>
</evidence>
<evidence type="ECO:0000256" key="4">
    <source>
        <dbReference type="ARBA" id="ARBA00022729"/>
    </source>
</evidence>
<dbReference type="PANTHER" id="PTHR30290">
    <property type="entry name" value="PERIPLASMIC BINDING COMPONENT OF ABC TRANSPORTER"/>
    <property type="match status" value="1"/>
</dbReference>
<dbReference type="AlphaFoldDB" id="G8QW52"/>
<dbReference type="KEGG" id="sgp:SpiGrapes_0437"/>
<dbReference type="Gene3D" id="3.40.190.10">
    <property type="entry name" value="Periplasmic binding protein-like II"/>
    <property type="match status" value="1"/>
</dbReference>
<dbReference type="PIRSF" id="PIRSF002741">
    <property type="entry name" value="MppA"/>
    <property type="match status" value="1"/>
</dbReference>
<comment type="similarity">
    <text evidence="2">Belongs to the bacterial solute-binding protein 5 family.</text>
</comment>
<sequence>MKRTILILALMMSVMLVPLFATGEKEAVTQEKQIRIAEQVPNLITPGVWDGQTFSLNSSIYEYLVEINPDTKELVPVLATSWSTTDGKRWEFKLRQGVTFQDGSAFDSADVKYTIERTQDETIGHLKKQDFAVVSSIETPDKFTVILNLKEARPTFIYLMTDYNMPMLSSDYDYANLGESKPMGTGPFILQQMIPKESAVLVKNANYWAPGLPKVDKLLIYFVPDIDASVSMLEAGKVDVVPFITPVIKQRLESIGGISVISPYQEHRFVAMAENMKPFDDNRVRLALKYAMDPQIIAKSVTQMDLGKGSNYNETPLLNTLSQYKEMPLRGQDIAKAKALLSEAGYPNGVTVELYFASDHPFGKELAQTIKELAAPAGFTINLKGYPRDVYLTQYWLNVPFCITGWGGRIDPSMLLAYAFKSTGPWNESHMNNAKVDELINKISAEVNDAKRNEYYHELQDIFYEEGTVLNVQVPYLVAISDKVVGYKQPLTMLPQYKYTDIK</sequence>
<dbReference type="GO" id="GO:1904680">
    <property type="term" value="F:peptide transmembrane transporter activity"/>
    <property type="evidence" value="ECO:0007669"/>
    <property type="project" value="TreeGrafter"/>
</dbReference>
<reference evidence="7 8" key="1">
    <citation type="submission" date="2011-11" db="EMBL/GenBank/DDBJ databases">
        <title>Complete sequence of Spirochaeta sp. grapes.</title>
        <authorList>
            <consortium name="US DOE Joint Genome Institute"/>
            <person name="Lucas S."/>
            <person name="Han J."/>
            <person name="Lapidus A."/>
            <person name="Cheng J.-F."/>
            <person name="Goodwin L."/>
            <person name="Pitluck S."/>
            <person name="Peters L."/>
            <person name="Ovchinnikova G."/>
            <person name="Munk A.C."/>
            <person name="Detter J.C."/>
            <person name="Han C."/>
            <person name="Tapia R."/>
            <person name="Land M."/>
            <person name="Hauser L."/>
            <person name="Kyrpides N."/>
            <person name="Ivanova N."/>
            <person name="Pagani I."/>
            <person name="Ritalahtilisa K."/>
            <person name="Loeffler F."/>
            <person name="Woyke T."/>
        </authorList>
    </citation>
    <scope>NUCLEOTIDE SEQUENCE [LARGE SCALE GENOMIC DNA]</scope>
    <source>
        <strain evidence="8">ATCC BAA-1885 / DSM 22778 / Grapes</strain>
    </source>
</reference>
<organism evidence="7 8">
    <name type="scientific">Sphaerochaeta pleomorpha (strain ATCC BAA-1885 / DSM 22778 / Grapes)</name>
    <dbReference type="NCBI Taxonomy" id="158190"/>
    <lineage>
        <taxon>Bacteria</taxon>
        <taxon>Pseudomonadati</taxon>
        <taxon>Spirochaetota</taxon>
        <taxon>Spirochaetia</taxon>
        <taxon>Spirochaetales</taxon>
        <taxon>Sphaerochaetaceae</taxon>
        <taxon>Sphaerochaeta</taxon>
    </lineage>
</organism>
<dbReference type="HOGENOM" id="CLU_017028_7_4_12"/>
<dbReference type="SUPFAM" id="SSF53850">
    <property type="entry name" value="Periplasmic binding protein-like II"/>
    <property type="match status" value="1"/>
</dbReference>
<accession>G8QW52</accession>
<dbReference type="PANTHER" id="PTHR30290:SF10">
    <property type="entry name" value="PERIPLASMIC OLIGOPEPTIDE-BINDING PROTEIN-RELATED"/>
    <property type="match status" value="1"/>
</dbReference>
<keyword evidence="3" id="KW-0813">Transport</keyword>
<keyword evidence="4 5" id="KW-0732">Signal</keyword>
<dbReference type="GO" id="GO:0043190">
    <property type="term" value="C:ATP-binding cassette (ABC) transporter complex"/>
    <property type="evidence" value="ECO:0007669"/>
    <property type="project" value="InterPro"/>
</dbReference>